<feature type="region of interest" description="Disordered" evidence="1">
    <location>
        <begin position="55"/>
        <end position="74"/>
    </location>
</feature>
<evidence type="ECO:0000256" key="1">
    <source>
        <dbReference type="SAM" id="MobiDB-lite"/>
    </source>
</evidence>
<organism evidence="3 4">
    <name type="scientific">Liparis tanakae</name>
    <name type="common">Tanaka's snailfish</name>
    <dbReference type="NCBI Taxonomy" id="230148"/>
    <lineage>
        <taxon>Eukaryota</taxon>
        <taxon>Metazoa</taxon>
        <taxon>Chordata</taxon>
        <taxon>Craniata</taxon>
        <taxon>Vertebrata</taxon>
        <taxon>Euteleostomi</taxon>
        <taxon>Actinopterygii</taxon>
        <taxon>Neopterygii</taxon>
        <taxon>Teleostei</taxon>
        <taxon>Neoteleostei</taxon>
        <taxon>Acanthomorphata</taxon>
        <taxon>Eupercaria</taxon>
        <taxon>Perciformes</taxon>
        <taxon>Cottioidei</taxon>
        <taxon>Cottales</taxon>
        <taxon>Liparidae</taxon>
        <taxon>Liparis</taxon>
    </lineage>
</organism>
<sequence length="74" mass="7727">MALPDSFIGDASAANLAVDFEPRRTATHHHRITGAKMAVSVTDFGSLAGGGEPHGFLGAHARHHTQHSAALQSE</sequence>
<comment type="caution">
    <text evidence="3">The sequence shown here is derived from an EMBL/GenBank/DDBJ whole genome shotgun (WGS) entry which is preliminary data.</text>
</comment>
<dbReference type="InterPro" id="IPR045787">
    <property type="entry name" value="MIER1/3_C"/>
</dbReference>
<evidence type="ECO:0000313" key="3">
    <source>
        <dbReference type="EMBL" id="TNN29098.1"/>
    </source>
</evidence>
<dbReference type="EMBL" id="SRLO01006061">
    <property type="protein sequence ID" value="TNN29098.1"/>
    <property type="molecule type" value="Genomic_DNA"/>
</dbReference>
<dbReference type="OrthoDB" id="5916873at2759"/>
<dbReference type="Pfam" id="PF19426">
    <property type="entry name" value="MIER1_3_C"/>
    <property type="match status" value="1"/>
</dbReference>
<evidence type="ECO:0000313" key="4">
    <source>
        <dbReference type="Proteomes" id="UP000314294"/>
    </source>
</evidence>
<reference evidence="3 4" key="1">
    <citation type="submission" date="2019-03" db="EMBL/GenBank/DDBJ databases">
        <title>First draft genome of Liparis tanakae, snailfish: a comprehensive survey of snailfish specific genes.</title>
        <authorList>
            <person name="Kim W."/>
            <person name="Song I."/>
            <person name="Jeong J.-H."/>
            <person name="Kim D."/>
            <person name="Kim S."/>
            <person name="Ryu S."/>
            <person name="Song J.Y."/>
            <person name="Lee S.K."/>
        </authorList>
    </citation>
    <scope>NUCLEOTIDE SEQUENCE [LARGE SCALE GENOMIC DNA]</scope>
    <source>
        <tissue evidence="3">Muscle</tissue>
    </source>
</reference>
<evidence type="ECO:0000259" key="2">
    <source>
        <dbReference type="Pfam" id="PF19426"/>
    </source>
</evidence>
<gene>
    <name evidence="3" type="primary">Mier3</name>
    <name evidence="3" type="ORF">EYF80_060753</name>
</gene>
<feature type="domain" description="Mesoderm induction early response protein 1/3 C-terminal" evidence="2">
    <location>
        <begin position="2"/>
        <end position="74"/>
    </location>
</feature>
<dbReference type="AlphaFoldDB" id="A0A4Z2EK13"/>
<keyword evidence="4" id="KW-1185">Reference proteome</keyword>
<proteinExistence type="predicted"/>
<name>A0A4Z2EK13_9TELE</name>
<accession>A0A4Z2EK13</accession>
<protein>
    <submittedName>
        <fullName evidence="3">Mesoderm induction early response protein 3</fullName>
    </submittedName>
</protein>
<dbReference type="Proteomes" id="UP000314294">
    <property type="component" value="Unassembled WGS sequence"/>
</dbReference>